<dbReference type="InterPro" id="IPR015943">
    <property type="entry name" value="WD40/YVTN_repeat-like_dom_sf"/>
</dbReference>
<dbReference type="Proteomes" id="UP000292957">
    <property type="component" value="Unassembled WGS sequence"/>
</dbReference>
<reference evidence="4" key="1">
    <citation type="submission" date="2019-01" db="EMBL/GenBank/DDBJ databases">
        <title>Draft genome sequences of three monokaryotic isolates of the white-rot basidiomycete fungus Dichomitus squalens.</title>
        <authorList>
            <consortium name="DOE Joint Genome Institute"/>
            <person name="Lopez S.C."/>
            <person name="Andreopoulos B."/>
            <person name="Pangilinan J."/>
            <person name="Lipzen A."/>
            <person name="Riley R."/>
            <person name="Ahrendt S."/>
            <person name="Ng V."/>
            <person name="Barry K."/>
            <person name="Daum C."/>
            <person name="Grigoriev I.V."/>
            <person name="Hilden K.S."/>
            <person name="Makela M.R."/>
            <person name="de Vries R.P."/>
        </authorList>
    </citation>
    <scope>NUCLEOTIDE SEQUENCE [LARGE SCALE GENOMIC DNA]</scope>
    <source>
        <strain evidence="4">OM18370.1</strain>
    </source>
</reference>
<organism evidence="4">
    <name type="scientific">Dichomitus squalens</name>
    <dbReference type="NCBI Taxonomy" id="114155"/>
    <lineage>
        <taxon>Eukaryota</taxon>
        <taxon>Fungi</taxon>
        <taxon>Dikarya</taxon>
        <taxon>Basidiomycota</taxon>
        <taxon>Agaricomycotina</taxon>
        <taxon>Agaricomycetes</taxon>
        <taxon>Polyporales</taxon>
        <taxon>Polyporaceae</taxon>
        <taxon>Dichomitus</taxon>
    </lineage>
</organism>
<dbReference type="SUPFAM" id="SSF50978">
    <property type="entry name" value="WD40 repeat-like"/>
    <property type="match status" value="1"/>
</dbReference>
<dbReference type="PROSITE" id="PS50294">
    <property type="entry name" value="WD_REPEATS_REGION"/>
    <property type="match status" value="8"/>
</dbReference>
<dbReference type="OrthoDB" id="2754813at2759"/>
<evidence type="ECO:0000256" key="2">
    <source>
        <dbReference type="ARBA" id="ARBA00022737"/>
    </source>
</evidence>
<dbReference type="PANTHER" id="PTHR19848:SF8">
    <property type="entry name" value="F-BOX AND WD REPEAT DOMAIN CONTAINING 7"/>
    <property type="match status" value="1"/>
</dbReference>
<feature type="repeat" description="WD" evidence="3">
    <location>
        <begin position="397"/>
        <end position="438"/>
    </location>
</feature>
<dbReference type="AlphaFoldDB" id="A0A4Q9N489"/>
<keyword evidence="2" id="KW-0677">Repeat</keyword>
<evidence type="ECO:0000256" key="1">
    <source>
        <dbReference type="ARBA" id="ARBA00022574"/>
    </source>
</evidence>
<dbReference type="InterPro" id="IPR001680">
    <property type="entry name" value="WD40_rpt"/>
</dbReference>
<dbReference type="SMART" id="SM00320">
    <property type="entry name" value="WD40"/>
    <property type="match status" value="8"/>
</dbReference>
<name>A0A4Q9N489_9APHY</name>
<dbReference type="InterPro" id="IPR036322">
    <property type="entry name" value="WD40_repeat_dom_sf"/>
</dbReference>
<dbReference type="PANTHER" id="PTHR19848">
    <property type="entry name" value="WD40 REPEAT PROTEIN"/>
    <property type="match status" value="1"/>
</dbReference>
<dbReference type="EMBL" id="ML143390">
    <property type="protein sequence ID" value="TBU33616.1"/>
    <property type="molecule type" value="Genomic_DNA"/>
</dbReference>
<keyword evidence="1 3" id="KW-0853">WD repeat</keyword>
<dbReference type="InterPro" id="IPR019775">
    <property type="entry name" value="WD40_repeat_CS"/>
</dbReference>
<protein>
    <submittedName>
        <fullName evidence="4">WD40-repeat-containing domain protein</fullName>
    </submittedName>
</protein>
<evidence type="ECO:0000256" key="3">
    <source>
        <dbReference type="PROSITE-ProRule" id="PRU00221"/>
    </source>
</evidence>
<feature type="repeat" description="WD" evidence="3">
    <location>
        <begin position="567"/>
        <end position="607"/>
    </location>
</feature>
<dbReference type="PROSITE" id="PS00678">
    <property type="entry name" value="WD_REPEATS_1"/>
    <property type="match status" value="5"/>
</dbReference>
<dbReference type="InterPro" id="IPR020472">
    <property type="entry name" value="WD40_PAC1"/>
</dbReference>
<dbReference type="PRINTS" id="PR00320">
    <property type="entry name" value="GPROTEINBRPT"/>
</dbReference>
<sequence>MSPVLPWEVIEGVVDQACHDFDLLCSFSLACHQLRPRSLLLLINSVHLKSKEQALAFYEFLRTQTGSRLRGHVHSLTISPVDVPHFPPIQSLPNLSTLAFIPRGRQEYPSGRPTSCLHTSHLRCYHRYGENIRSLELGNLSLSTCTDLCRLILAFPNTTNIECRGISVEPPAKAVPDMVLMRNKLSQQLQPDTINIHEEVDEAVASLLLHCSRGTVQTLMWTGQLDVVPPAFLTPSEWQRLHTLTIGSELGEEPGGIERMTAFFAKFHPPSLEDVSVHFLVTHREILDQRFDSDKSKESKWIDICSKLEAVLSTFRRQRLSFMVSARERLWTRELGRRFPALRDRKRLAVTCKSTAVGHESVAYTVVVSPDSRWIASGSEDNTIIVWDSDGKLCDEWIAHQGDVNSLAFSPDSRLLASAGHDEKVVIWDLNQDARRVATLRGHTDVVWSCAWSPDGTTIASGGGDKSIRLWDTKTFEQLHLFDGAHQSNVSFVRFSPDGRWLASGSWDYYCCMWDVASGTLHRVLRGHTSALSAAAFDPGSTHLATASYDFTVRIWDVKAGEPIFVLWRHTNWVRDVGFSPDGSLLLSASDDRVKIWDASTGVTIMSLEEHSGYVMAACFSPCGRYVASASADKTVRLWRTSDGSCVATFTEHGEEVYDVAFSPDGHTLLSGGGDGNVFLRRLADVVRNGH</sequence>
<dbReference type="Gene3D" id="2.130.10.10">
    <property type="entry name" value="YVTN repeat-like/Quinoprotein amine dehydrogenase"/>
    <property type="match status" value="4"/>
</dbReference>
<accession>A0A4Q9N489</accession>
<feature type="repeat" description="WD" evidence="3">
    <location>
        <begin position="608"/>
        <end position="649"/>
    </location>
</feature>
<feature type="repeat" description="WD" evidence="3">
    <location>
        <begin position="525"/>
        <end position="566"/>
    </location>
</feature>
<feature type="repeat" description="WD" evidence="3">
    <location>
        <begin position="356"/>
        <end position="388"/>
    </location>
</feature>
<feature type="repeat" description="WD" evidence="3">
    <location>
        <begin position="440"/>
        <end position="481"/>
    </location>
</feature>
<feature type="repeat" description="WD" evidence="3">
    <location>
        <begin position="483"/>
        <end position="524"/>
    </location>
</feature>
<dbReference type="CDD" id="cd00200">
    <property type="entry name" value="WD40"/>
    <property type="match status" value="1"/>
</dbReference>
<gene>
    <name evidence="4" type="ORF">BD311DRAFT_683775</name>
</gene>
<feature type="repeat" description="WD" evidence="3">
    <location>
        <begin position="650"/>
        <end position="680"/>
    </location>
</feature>
<evidence type="ECO:0000313" key="4">
    <source>
        <dbReference type="EMBL" id="TBU33616.1"/>
    </source>
</evidence>
<dbReference type="Pfam" id="PF00400">
    <property type="entry name" value="WD40"/>
    <property type="match status" value="8"/>
</dbReference>
<dbReference type="PROSITE" id="PS50082">
    <property type="entry name" value="WD_REPEATS_2"/>
    <property type="match status" value="8"/>
</dbReference>
<proteinExistence type="predicted"/>